<evidence type="ECO:0000256" key="4">
    <source>
        <dbReference type="SAM" id="MobiDB-lite"/>
    </source>
</evidence>
<accession>A0AAJ0BQP9</accession>
<name>A0AAJ0BQP9_9PEZI</name>
<evidence type="ECO:0000313" key="6">
    <source>
        <dbReference type="EMBL" id="KAK1762511.1"/>
    </source>
</evidence>
<dbReference type="InterPro" id="IPR003653">
    <property type="entry name" value="Peptidase_C48_C"/>
</dbReference>
<feature type="compositionally biased region" description="Acidic residues" evidence="4">
    <location>
        <begin position="389"/>
        <end position="399"/>
    </location>
</feature>
<dbReference type="Proteomes" id="UP001244011">
    <property type="component" value="Unassembled WGS sequence"/>
</dbReference>
<comment type="caution">
    <text evidence="6">The sequence shown here is derived from an EMBL/GenBank/DDBJ whole genome shotgun (WGS) entry which is preliminary data.</text>
</comment>
<dbReference type="EMBL" id="MU839036">
    <property type="protein sequence ID" value="KAK1762511.1"/>
    <property type="molecule type" value="Genomic_DNA"/>
</dbReference>
<evidence type="ECO:0000256" key="1">
    <source>
        <dbReference type="ARBA" id="ARBA00005234"/>
    </source>
</evidence>
<keyword evidence="7" id="KW-1185">Reference proteome</keyword>
<feature type="region of interest" description="Disordered" evidence="4">
    <location>
        <begin position="101"/>
        <end position="186"/>
    </location>
</feature>
<evidence type="ECO:0000259" key="5">
    <source>
        <dbReference type="PROSITE" id="PS50600"/>
    </source>
</evidence>
<feature type="compositionally biased region" description="Low complexity" evidence="4">
    <location>
        <begin position="155"/>
        <end position="174"/>
    </location>
</feature>
<keyword evidence="3" id="KW-0378">Hydrolase</keyword>
<dbReference type="GO" id="GO:0019783">
    <property type="term" value="F:ubiquitin-like protein peptidase activity"/>
    <property type="evidence" value="ECO:0007669"/>
    <property type="project" value="UniProtKB-ARBA"/>
</dbReference>
<evidence type="ECO:0000256" key="2">
    <source>
        <dbReference type="ARBA" id="ARBA00022670"/>
    </source>
</evidence>
<dbReference type="Pfam" id="PF02902">
    <property type="entry name" value="Peptidase_C48"/>
    <property type="match status" value="1"/>
</dbReference>
<gene>
    <name evidence="6" type="ORF">QBC33DRAFT_601343</name>
</gene>
<dbReference type="Gene3D" id="3.40.395.10">
    <property type="entry name" value="Adenoviral Proteinase, Chain A"/>
    <property type="match status" value="1"/>
</dbReference>
<dbReference type="AlphaFoldDB" id="A0AAJ0BQP9"/>
<dbReference type="GO" id="GO:0006508">
    <property type="term" value="P:proteolysis"/>
    <property type="evidence" value="ECO:0007669"/>
    <property type="project" value="UniProtKB-KW"/>
</dbReference>
<evidence type="ECO:0000313" key="7">
    <source>
        <dbReference type="Proteomes" id="UP001244011"/>
    </source>
</evidence>
<feature type="region of interest" description="Disordered" evidence="4">
    <location>
        <begin position="1"/>
        <end position="24"/>
    </location>
</feature>
<feature type="compositionally biased region" description="Basic and acidic residues" evidence="4">
    <location>
        <begin position="400"/>
        <end position="418"/>
    </location>
</feature>
<feature type="region of interest" description="Disordered" evidence="4">
    <location>
        <begin position="385"/>
        <end position="449"/>
    </location>
</feature>
<evidence type="ECO:0000256" key="3">
    <source>
        <dbReference type="ARBA" id="ARBA00022801"/>
    </source>
</evidence>
<feature type="compositionally biased region" description="Polar residues" evidence="4">
    <location>
        <begin position="11"/>
        <end position="24"/>
    </location>
</feature>
<dbReference type="RefSeq" id="XP_060278724.1">
    <property type="nucleotide sequence ID" value="XM_060432103.1"/>
</dbReference>
<feature type="domain" description="Ubiquitin-like protease family profile" evidence="5">
    <location>
        <begin position="171"/>
        <end position="358"/>
    </location>
</feature>
<protein>
    <recommendedName>
        <fullName evidence="5">Ubiquitin-like protease family profile domain-containing protein</fullName>
    </recommendedName>
</protein>
<dbReference type="PROSITE" id="PS50600">
    <property type="entry name" value="ULP_PROTEASE"/>
    <property type="match status" value="1"/>
</dbReference>
<reference evidence="6" key="1">
    <citation type="submission" date="2023-06" db="EMBL/GenBank/DDBJ databases">
        <title>Genome-scale phylogeny and comparative genomics of the fungal order Sordariales.</title>
        <authorList>
            <consortium name="Lawrence Berkeley National Laboratory"/>
            <person name="Hensen N."/>
            <person name="Bonometti L."/>
            <person name="Westerberg I."/>
            <person name="Brannstrom I.O."/>
            <person name="Guillou S."/>
            <person name="Cros-Aarteil S."/>
            <person name="Calhoun S."/>
            <person name="Haridas S."/>
            <person name="Kuo A."/>
            <person name="Mondo S."/>
            <person name="Pangilinan J."/>
            <person name="Riley R."/>
            <person name="Labutti K."/>
            <person name="Andreopoulos B."/>
            <person name="Lipzen A."/>
            <person name="Chen C."/>
            <person name="Yanf M."/>
            <person name="Daum C."/>
            <person name="Ng V."/>
            <person name="Clum A."/>
            <person name="Steindorff A."/>
            <person name="Ohm R."/>
            <person name="Martin F."/>
            <person name="Silar P."/>
            <person name="Natvig D."/>
            <person name="Lalanne C."/>
            <person name="Gautier V."/>
            <person name="Ament-Velasquez S.L."/>
            <person name="Kruys A."/>
            <person name="Hutchinson M.I."/>
            <person name="Powell A.J."/>
            <person name="Barry K."/>
            <person name="Miller A.N."/>
            <person name="Grigoriev I.V."/>
            <person name="Debuchy R."/>
            <person name="Gladieux P."/>
            <person name="Thoren M.H."/>
            <person name="Johannesson H."/>
        </authorList>
    </citation>
    <scope>NUCLEOTIDE SEQUENCE</scope>
    <source>
        <strain evidence="6">8032-3</strain>
    </source>
</reference>
<keyword evidence="2" id="KW-0645">Protease</keyword>
<feature type="compositionally biased region" description="Polar residues" evidence="4">
    <location>
        <begin position="437"/>
        <end position="449"/>
    </location>
</feature>
<proteinExistence type="inferred from homology"/>
<dbReference type="GO" id="GO:0008234">
    <property type="term" value="F:cysteine-type peptidase activity"/>
    <property type="evidence" value="ECO:0007669"/>
    <property type="project" value="InterPro"/>
</dbReference>
<dbReference type="InterPro" id="IPR038765">
    <property type="entry name" value="Papain-like_cys_pep_sf"/>
</dbReference>
<dbReference type="SUPFAM" id="SSF54001">
    <property type="entry name" value="Cysteine proteinases"/>
    <property type="match status" value="1"/>
</dbReference>
<dbReference type="GeneID" id="85315290"/>
<organism evidence="6 7">
    <name type="scientific">Phialemonium atrogriseum</name>
    <dbReference type="NCBI Taxonomy" id="1093897"/>
    <lineage>
        <taxon>Eukaryota</taxon>
        <taxon>Fungi</taxon>
        <taxon>Dikarya</taxon>
        <taxon>Ascomycota</taxon>
        <taxon>Pezizomycotina</taxon>
        <taxon>Sordariomycetes</taxon>
        <taxon>Sordariomycetidae</taxon>
        <taxon>Cephalothecales</taxon>
        <taxon>Cephalothecaceae</taxon>
        <taxon>Phialemonium</taxon>
    </lineage>
</organism>
<comment type="similarity">
    <text evidence="1">Belongs to the peptidase C48 family.</text>
</comment>
<sequence length="600" mass="64312">MAGNPACSPAPQESDSIVVSPAQPTDTAMRIVRCNSDLVGPALRRPTPQCSKTISTRFELDSTLSLYVATANASTSHSDRAESPIENVVIVKSLEAPVVPQKRRLEEDEENSEGHPSWGGDTETGDEYEQYRRTGRQRQRVAGNDKESAKVLAVSSSPPGKGPTSSPAAPRAASGETVGSHADDSRVPACMMPGTWLDDTAISDALVFVAALRPLRFITVDPLLVAPDKTVPAGYWQRLHYLAVPDSTILVPMNIDNAHWCLAAVKSREPAAGGPACQIFDSYPTQHFRARSKNLAATFLNGLTASAPRGGVWAAVAQANGQAAARQPSFSVFTFPYTPEQSDMIECGVAVIVVALHLAGNLPLPEQIDYAMWRDVLGLLAQHQHPAENDDDNDNEDDGNPARRDDSPPLLRLVHDLGADDDEKALEVPTPSFVSDLATSHPSSTGRRQSMSFRTYGDLFAQLKRDFESHREEMFSRADSLRSNARAVDDIAATLDVLTPPAAESPPSELSTISAEIARLDALCRLAHESIFPYDAVAAAAAAQAGWRARLLAARADAAAVAARRLAWLLRALHRSADRLNECAGVIDDAVASGLDGLVS</sequence>